<dbReference type="AlphaFoldDB" id="A0A4U8TNR8"/>
<accession>A0A4U8TNR8</accession>
<gene>
    <name evidence="9" type="ORF">LS65_004070</name>
</gene>
<evidence type="ECO:0000256" key="3">
    <source>
        <dbReference type="ARBA" id="ARBA00022448"/>
    </source>
</evidence>
<keyword evidence="5 8" id="KW-0812">Transmembrane</keyword>
<comment type="caution">
    <text evidence="9">The sequence shown here is derived from an EMBL/GenBank/DDBJ whole genome shotgun (WGS) entry which is preliminary data.</text>
</comment>
<dbReference type="PANTHER" id="PTHR30269:SF0">
    <property type="entry name" value="MEMBRANE TRANSPORTER PROTEIN YFCA-RELATED"/>
    <property type="match status" value="1"/>
</dbReference>
<dbReference type="STRING" id="425400.LS65_09165"/>
<dbReference type="InterPro" id="IPR002781">
    <property type="entry name" value="TM_pro_TauE-like"/>
</dbReference>
<feature type="transmembrane region" description="Helical" evidence="8">
    <location>
        <begin position="145"/>
        <end position="173"/>
    </location>
</feature>
<proteinExistence type="inferred from homology"/>
<reference evidence="9 10" key="1">
    <citation type="journal article" date="2014" name="Genome Announc.">
        <title>Draft genome sequences of eight enterohepatic helicobacter species isolated from both laboratory and wild rodents.</title>
        <authorList>
            <person name="Sheh A."/>
            <person name="Shen Z."/>
            <person name="Fox J.G."/>
        </authorList>
    </citation>
    <scope>NUCLEOTIDE SEQUENCE [LARGE SCALE GENOMIC DNA]</scope>
    <source>
        <strain evidence="9 10">MIT 01-6451</strain>
    </source>
</reference>
<dbReference type="RefSeq" id="WP_052061169.1">
    <property type="nucleotide sequence ID" value="NZ_CAMRWY010000012.1"/>
</dbReference>
<evidence type="ECO:0000313" key="10">
    <source>
        <dbReference type="Proteomes" id="UP000029707"/>
    </source>
</evidence>
<dbReference type="PANTHER" id="PTHR30269">
    <property type="entry name" value="TRANSMEMBRANE PROTEIN YFCA"/>
    <property type="match status" value="1"/>
</dbReference>
<evidence type="ECO:0000256" key="7">
    <source>
        <dbReference type="ARBA" id="ARBA00023136"/>
    </source>
</evidence>
<evidence type="ECO:0000256" key="8">
    <source>
        <dbReference type="RuleBase" id="RU363041"/>
    </source>
</evidence>
<dbReference type="GeneID" id="82322279"/>
<evidence type="ECO:0000256" key="6">
    <source>
        <dbReference type="ARBA" id="ARBA00022989"/>
    </source>
</evidence>
<keyword evidence="3" id="KW-0813">Transport</keyword>
<evidence type="ECO:0000256" key="1">
    <source>
        <dbReference type="ARBA" id="ARBA00004651"/>
    </source>
</evidence>
<keyword evidence="7 8" id="KW-0472">Membrane</keyword>
<feature type="transmembrane region" description="Helical" evidence="8">
    <location>
        <begin position="239"/>
        <end position="257"/>
    </location>
</feature>
<comment type="similarity">
    <text evidence="2 8">Belongs to the 4-toluene sulfonate uptake permease (TSUP) (TC 2.A.102) family.</text>
</comment>
<feature type="transmembrane region" description="Helical" evidence="8">
    <location>
        <begin position="12"/>
        <end position="34"/>
    </location>
</feature>
<keyword evidence="10" id="KW-1185">Reference proteome</keyword>
<organism evidence="9 10">
    <name type="scientific">Helicobacter japonicus</name>
    <dbReference type="NCBI Taxonomy" id="425400"/>
    <lineage>
        <taxon>Bacteria</taxon>
        <taxon>Pseudomonadati</taxon>
        <taxon>Campylobacterota</taxon>
        <taxon>Epsilonproteobacteria</taxon>
        <taxon>Campylobacterales</taxon>
        <taxon>Helicobacteraceae</taxon>
        <taxon>Helicobacter</taxon>
    </lineage>
</organism>
<dbReference type="EMBL" id="JRMQ02000004">
    <property type="protein sequence ID" value="TLE02014.1"/>
    <property type="molecule type" value="Genomic_DNA"/>
</dbReference>
<dbReference type="OrthoDB" id="554695at2"/>
<dbReference type="Proteomes" id="UP000029707">
    <property type="component" value="Unassembled WGS sequence"/>
</dbReference>
<feature type="transmembrane region" description="Helical" evidence="8">
    <location>
        <begin position="193"/>
        <end position="219"/>
    </location>
</feature>
<dbReference type="GO" id="GO:0005886">
    <property type="term" value="C:plasma membrane"/>
    <property type="evidence" value="ECO:0007669"/>
    <property type="project" value="UniProtKB-SubCell"/>
</dbReference>
<sequence>MLDFLITPTFEGIAVYLYFVLFLASVIGGVVGALSGGAGMITMPLLLVSGINPLQALATNKLQACVGSFVSAAHYYHQGLVDMKESRILMLIATLFGAVGAILVQFMEISLLSKILPFVMIAVGAYFLLSPNISDKDRAKNPHKIFLLISAAIAGLYGGFLGIGIGSFVLALLVSVGGYGLSKALAHSRWVVFSINLSSTLLFILGGNVLWILGIMMCVGQSIGASLGARLAIKHGAKIIRPIVICVCFALSTQLLIREFF</sequence>
<comment type="subcellular location">
    <subcellularLocation>
        <location evidence="1 8">Cell membrane</location>
        <topology evidence="1 8">Multi-pass membrane protein</topology>
    </subcellularLocation>
</comment>
<feature type="transmembrane region" description="Helical" evidence="8">
    <location>
        <begin position="88"/>
        <end position="109"/>
    </location>
</feature>
<protein>
    <recommendedName>
        <fullName evidence="8">Probable membrane transporter protein</fullName>
    </recommendedName>
</protein>
<evidence type="ECO:0000256" key="2">
    <source>
        <dbReference type="ARBA" id="ARBA00009142"/>
    </source>
</evidence>
<dbReference type="Pfam" id="PF01925">
    <property type="entry name" value="TauE"/>
    <property type="match status" value="1"/>
</dbReference>
<name>A0A4U8TNR8_9HELI</name>
<evidence type="ECO:0000313" key="9">
    <source>
        <dbReference type="EMBL" id="TLE02014.1"/>
    </source>
</evidence>
<keyword evidence="4 8" id="KW-1003">Cell membrane</keyword>
<keyword evidence="6 8" id="KW-1133">Transmembrane helix</keyword>
<dbReference type="InterPro" id="IPR052017">
    <property type="entry name" value="TSUP"/>
</dbReference>
<feature type="transmembrane region" description="Helical" evidence="8">
    <location>
        <begin position="115"/>
        <end position="133"/>
    </location>
</feature>
<evidence type="ECO:0000256" key="4">
    <source>
        <dbReference type="ARBA" id="ARBA00022475"/>
    </source>
</evidence>
<evidence type="ECO:0000256" key="5">
    <source>
        <dbReference type="ARBA" id="ARBA00022692"/>
    </source>
</evidence>